<feature type="domain" description="PTC1-like winged helix-turn-helix" evidence="2">
    <location>
        <begin position="92"/>
        <end position="174"/>
    </location>
</feature>
<sequence>MEQWGARHQVMFISQRGEHKTELSSRTPKEEGVKDEEVVKAANAKTLFMPEFKKRKRRSCGQPWELKAAISGKQRQCNSKDKKKKLEGTTDRWPTERYNLSEESLLKILKSVGATFTNPITRPDLRVAARKHIGDTGLLDHLLKHIDGKVAPGGTERFRRWFNTEGIMEYWLESVDMDSIREDAGVQDPYRIPSSRSMSGGGPSQDNSSGEMRLLKEEMIKMGRDMKELISKKLDPSETNLMEETHKELVKWKVMTEQRLSEITTSLKSMQGMYGELEKWKAKIEQQILELTNSLNNLQTTKEYTAHSPEKLEDWLATSNLIDIQDDDFLSWFGNDLQDVGQEVAVQDPNLAPPTQSTACVVPSQDPICMRELQLLKEEMVSLKSKVLELVPKKQEEDQANVTPDSCITVNSKLDVDNSLILFQEMFMELFKWKDKMEQQLFDVSNSMYSMLAMKYQTPPNY</sequence>
<gene>
    <name evidence="3" type="ORF">O6P43_030286</name>
</gene>
<dbReference type="KEGG" id="qsa:O6P43_030286"/>
<dbReference type="EMBL" id="JARAOO010000013">
    <property type="protein sequence ID" value="KAJ7945184.1"/>
    <property type="molecule type" value="Genomic_DNA"/>
</dbReference>
<reference evidence="3" key="1">
    <citation type="journal article" date="2023" name="Science">
        <title>Elucidation of the pathway for biosynthesis of saponin adjuvants from the soapbark tree.</title>
        <authorList>
            <person name="Reed J."/>
            <person name="Orme A."/>
            <person name="El-Demerdash A."/>
            <person name="Owen C."/>
            <person name="Martin L.B.B."/>
            <person name="Misra R.C."/>
            <person name="Kikuchi S."/>
            <person name="Rejzek M."/>
            <person name="Martin A.C."/>
            <person name="Harkess A."/>
            <person name="Leebens-Mack J."/>
            <person name="Louveau T."/>
            <person name="Stephenson M.J."/>
            <person name="Osbourn A."/>
        </authorList>
    </citation>
    <scope>NUCLEOTIDE SEQUENCE</scope>
    <source>
        <strain evidence="3">S10</strain>
    </source>
</reference>
<feature type="compositionally biased region" description="Basic and acidic residues" evidence="1">
    <location>
        <begin position="16"/>
        <end position="36"/>
    </location>
</feature>
<dbReference type="PANTHER" id="PTHR46740">
    <property type="entry name" value="PROTEIN DYAD"/>
    <property type="match status" value="1"/>
</dbReference>
<dbReference type="GO" id="GO:0051177">
    <property type="term" value="P:meiotic sister chromatid cohesion"/>
    <property type="evidence" value="ECO:0007669"/>
    <property type="project" value="InterPro"/>
</dbReference>
<accession>A0AAD7KSY1</accession>
<dbReference type="InterPro" id="IPR059080">
    <property type="entry name" value="WHD_PTC1"/>
</dbReference>
<feature type="region of interest" description="Disordered" evidence="1">
    <location>
        <begin position="15"/>
        <end position="36"/>
    </location>
</feature>
<comment type="caution">
    <text evidence="3">The sequence shown here is derived from an EMBL/GenBank/DDBJ whole genome shotgun (WGS) entry which is preliminary data.</text>
</comment>
<evidence type="ECO:0000259" key="2">
    <source>
        <dbReference type="Pfam" id="PF25874"/>
    </source>
</evidence>
<dbReference type="PANTHER" id="PTHR46740:SF1">
    <property type="entry name" value="DYAD PROTEIN"/>
    <property type="match status" value="1"/>
</dbReference>
<feature type="compositionally biased region" description="Basic and acidic residues" evidence="1">
    <location>
        <begin position="78"/>
        <end position="90"/>
    </location>
</feature>
<dbReference type="Pfam" id="PF25874">
    <property type="entry name" value="WHD_plant_repro"/>
    <property type="match status" value="1"/>
</dbReference>
<evidence type="ECO:0000313" key="4">
    <source>
        <dbReference type="Proteomes" id="UP001163823"/>
    </source>
</evidence>
<dbReference type="AlphaFoldDB" id="A0AAD7KSY1"/>
<organism evidence="3 4">
    <name type="scientific">Quillaja saponaria</name>
    <name type="common">Soap bark tree</name>
    <dbReference type="NCBI Taxonomy" id="32244"/>
    <lineage>
        <taxon>Eukaryota</taxon>
        <taxon>Viridiplantae</taxon>
        <taxon>Streptophyta</taxon>
        <taxon>Embryophyta</taxon>
        <taxon>Tracheophyta</taxon>
        <taxon>Spermatophyta</taxon>
        <taxon>Magnoliopsida</taxon>
        <taxon>eudicotyledons</taxon>
        <taxon>Gunneridae</taxon>
        <taxon>Pentapetalae</taxon>
        <taxon>rosids</taxon>
        <taxon>fabids</taxon>
        <taxon>Fabales</taxon>
        <taxon>Quillajaceae</taxon>
        <taxon>Quillaja</taxon>
    </lineage>
</organism>
<evidence type="ECO:0000313" key="3">
    <source>
        <dbReference type="EMBL" id="KAJ7945184.1"/>
    </source>
</evidence>
<proteinExistence type="predicted"/>
<protein>
    <submittedName>
        <fullName evidence="3">Protein DYAD</fullName>
    </submittedName>
</protein>
<dbReference type="Proteomes" id="UP001163823">
    <property type="component" value="Chromosome 13"/>
</dbReference>
<evidence type="ECO:0000256" key="1">
    <source>
        <dbReference type="SAM" id="MobiDB-lite"/>
    </source>
</evidence>
<keyword evidence="4" id="KW-1185">Reference proteome</keyword>
<feature type="region of interest" description="Disordered" evidence="1">
    <location>
        <begin position="187"/>
        <end position="211"/>
    </location>
</feature>
<dbReference type="GO" id="GO:0007131">
    <property type="term" value="P:reciprocal meiotic recombination"/>
    <property type="evidence" value="ECO:0007669"/>
    <property type="project" value="InterPro"/>
</dbReference>
<name>A0AAD7KSY1_QUISA</name>
<feature type="region of interest" description="Disordered" evidence="1">
    <location>
        <begin position="71"/>
        <end position="90"/>
    </location>
</feature>
<dbReference type="InterPro" id="IPR044221">
    <property type="entry name" value="DYAD/AMEIOTIC1"/>
</dbReference>